<feature type="signal peptide" evidence="1">
    <location>
        <begin position="1"/>
        <end position="20"/>
    </location>
</feature>
<evidence type="ECO:0000313" key="2">
    <source>
        <dbReference type="EMBL" id="HIU34240.1"/>
    </source>
</evidence>
<reference evidence="2" key="2">
    <citation type="journal article" date="2021" name="PeerJ">
        <title>Extensive microbial diversity within the chicken gut microbiome revealed by metagenomics and culture.</title>
        <authorList>
            <person name="Gilroy R."/>
            <person name="Ravi A."/>
            <person name="Getino M."/>
            <person name="Pursley I."/>
            <person name="Horton D.L."/>
            <person name="Alikhan N.F."/>
            <person name="Baker D."/>
            <person name="Gharbi K."/>
            <person name="Hall N."/>
            <person name="Watson M."/>
            <person name="Adriaenssens E.M."/>
            <person name="Foster-Nyarko E."/>
            <person name="Jarju S."/>
            <person name="Secka A."/>
            <person name="Antonio M."/>
            <person name="Oren A."/>
            <person name="Chaudhuri R.R."/>
            <person name="La Ragione R."/>
            <person name="Hildebrand F."/>
            <person name="Pallen M.J."/>
        </authorList>
    </citation>
    <scope>NUCLEOTIDE SEQUENCE</scope>
    <source>
        <strain evidence="2">ChiHcec3-11533</strain>
    </source>
</reference>
<feature type="chain" id="PRO_5039030429" evidence="1">
    <location>
        <begin position="21"/>
        <end position="198"/>
    </location>
</feature>
<gene>
    <name evidence="2" type="ORF">IAB02_06725</name>
</gene>
<comment type="caution">
    <text evidence="2">The sequence shown here is derived from an EMBL/GenBank/DDBJ whole genome shotgun (WGS) entry which is preliminary data.</text>
</comment>
<protein>
    <submittedName>
        <fullName evidence="2">Uncharacterized protein</fullName>
    </submittedName>
</protein>
<name>A0A9D1LCA8_9FIRM</name>
<evidence type="ECO:0000313" key="3">
    <source>
        <dbReference type="Proteomes" id="UP000824072"/>
    </source>
</evidence>
<dbReference type="AlphaFoldDB" id="A0A9D1LCA8"/>
<proteinExistence type="predicted"/>
<dbReference type="EMBL" id="DVMU01000151">
    <property type="protein sequence ID" value="HIU34240.1"/>
    <property type="molecule type" value="Genomic_DNA"/>
</dbReference>
<evidence type="ECO:0000256" key="1">
    <source>
        <dbReference type="SAM" id="SignalP"/>
    </source>
</evidence>
<sequence>MKKFSLLLGILLLFTFCTYAEEDPQLPDVGVLLGVEGELYRASQEKSGPYHTYLYEVEMTIDEAASIIVDYTEAAREAGFTPKSNATEGVMIKYMSFSAETGMADLALYVAGKSEELANGEAGTLWFALAVPDAMTFVLGDGGPYLVEGGTRCPECGGSGKCAYCGGTGSDDYGNGYEECIICKGSGICDICEGEGKY</sequence>
<keyword evidence="1" id="KW-0732">Signal</keyword>
<organism evidence="2 3">
    <name type="scientific">Candidatus Pullichristensenella excrementigallinarum</name>
    <dbReference type="NCBI Taxonomy" id="2840907"/>
    <lineage>
        <taxon>Bacteria</taxon>
        <taxon>Bacillati</taxon>
        <taxon>Bacillota</taxon>
        <taxon>Clostridia</taxon>
        <taxon>Candidatus Pullichristensenella</taxon>
    </lineage>
</organism>
<dbReference type="Proteomes" id="UP000824072">
    <property type="component" value="Unassembled WGS sequence"/>
</dbReference>
<reference evidence="2" key="1">
    <citation type="submission" date="2020-10" db="EMBL/GenBank/DDBJ databases">
        <authorList>
            <person name="Gilroy R."/>
        </authorList>
    </citation>
    <scope>NUCLEOTIDE SEQUENCE</scope>
    <source>
        <strain evidence="2">ChiHcec3-11533</strain>
    </source>
</reference>
<accession>A0A9D1LCA8</accession>